<feature type="region of interest" description="Disordered" evidence="1">
    <location>
        <begin position="43"/>
        <end position="115"/>
    </location>
</feature>
<feature type="compositionally biased region" description="Low complexity" evidence="1">
    <location>
        <begin position="47"/>
        <end position="57"/>
    </location>
</feature>
<feature type="compositionally biased region" description="Polar residues" evidence="1">
    <location>
        <begin position="72"/>
        <end position="82"/>
    </location>
</feature>
<evidence type="ECO:0000313" key="3">
    <source>
        <dbReference type="Proteomes" id="UP001234989"/>
    </source>
</evidence>
<sequence>MVVDMRRRMSLFVVGLTRLSSKEGKAVMLIGYMGITRLMIHMQQKGPAPSSASALAPKNKRSHSGMCRDDSTSCFKSGQNSHFMRECPKSRQSNGNGGIIAQSSSVAPLDRAVSK</sequence>
<dbReference type="Gene3D" id="4.10.60.10">
    <property type="entry name" value="Zinc finger, CCHC-type"/>
    <property type="match status" value="1"/>
</dbReference>
<organism evidence="2 3">
    <name type="scientific">Solanum verrucosum</name>
    <dbReference type="NCBI Taxonomy" id="315347"/>
    <lineage>
        <taxon>Eukaryota</taxon>
        <taxon>Viridiplantae</taxon>
        <taxon>Streptophyta</taxon>
        <taxon>Embryophyta</taxon>
        <taxon>Tracheophyta</taxon>
        <taxon>Spermatophyta</taxon>
        <taxon>Magnoliopsida</taxon>
        <taxon>eudicotyledons</taxon>
        <taxon>Gunneridae</taxon>
        <taxon>Pentapetalae</taxon>
        <taxon>asterids</taxon>
        <taxon>lamiids</taxon>
        <taxon>Solanales</taxon>
        <taxon>Solanaceae</taxon>
        <taxon>Solanoideae</taxon>
        <taxon>Solaneae</taxon>
        <taxon>Solanum</taxon>
    </lineage>
</organism>
<proteinExistence type="predicted"/>
<evidence type="ECO:0008006" key="4">
    <source>
        <dbReference type="Google" id="ProtNLM"/>
    </source>
</evidence>
<reference evidence="2" key="1">
    <citation type="submission" date="2023-08" db="EMBL/GenBank/DDBJ databases">
        <title>A de novo genome assembly of Solanum verrucosum Schlechtendal, a Mexican diploid species geographically isolated from the other diploid A-genome species in potato relatives.</title>
        <authorList>
            <person name="Hosaka K."/>
        </authorList>
    </citation>
    <scope>NUCLEOTIDE SEQUENCE</scope>
    <source>
        <tissue evidence="2">Young leaves</tissue>
    </source>
</reference>
<gene>
    <name evidence="2" type="ORF">MTR67_006782</name>
</gene>
<accession>A0AAF0PYW7</accession>
<dbReference type="EMBL" id="CP133613">
    <property type="protein sequence ID" value="WMV13397.1"/>
    <property type="molecule type" value="Genomic_DNA"/>
</dbReference>
<evidence type="ECO:0000313" key="2">
    <source>
        <dbReference type="EMBL" id="WMV13397.1"/>
    </source>
</evidence>
<evidence type="ECO:0000256" key="1">
    <source>
        <dbReference type="SAM" id="MobiDB-lite"/>
    </source>
</evidence>
<protein>
    <recommendedName>
        <fullName evidence="4">Gag-pol polyprotein</fullName>
    </recommendedName>
</protein>
<dbReference type="AlphaFoldDB" id="A0AAF0PYW7"/>
<dbReference type="Proteomes" id="UP001234989">
    <property type="component" value="Chromosome 2"/>
</dbReference>
<keyword evidence="3" id="KW-1185">Reference proteome</keyword>
<name>A0AAF0PYW7_SOLVR</name>